<feature type="compositionally biased region" description="Basic and acidic residues" evidence="1">
    <location>
        <begin position="7"/>
        <end position="23"/>
    </location>
</feature>
<dbReference type="AlphaFoldDB" id="A0A7V7TV07"/>
<keyword evidence="3" id="KW-1185">Reference proteome</keyword>
<gene>
    <name evidence="2" type="ORF">F6X38_19270</name>
</gene>
<comment type="caution">
    <text evidence="2">The sequence shown here is derived from an EMBL/GenBank/DDBJ whole genome shotgun (WGS) entry which is preliminary data.</text>
</comment>
<proteinExistence type="predicted"/>
<reference evidence="2 3" key="1">
    <citation type="submission" date="2019-09" db="EMBL/GenBank/DDBJ databases">
        <title>YIM 132180 draft genome.</title>
        <authorList>
            <person name="Zhang K."/>
        </authorList>
    </citation>
    <scope>NUCLEOTIDE SEQUENCE [LARGE SCALE GENOMIC DNA]</scope>
    <source>
        <strain evidence="2 3">YIM 132180</strain>
    </source>
</reference>
<evidence type="ECO:0000256" key="1">
    <source>
        <dbReference type="SAM" id="MobiDB-lite"/>
    </source>
</evidence>
<accession>A0A7V7TV07</accession>
<name>A0A7V7TV07_9HYPH</name>
<dbReference type="EMBL" id="VZDO01000019">
    <property type="protein sequence ID" value="KAB0677008.1"/>
    <property type="molecule type" value="Genomic_DNA"/>
</dbReference>
<sequence length="74" mass="8221">MLPNDAGRARAEAVFRPDDGRHEKGSAMTLIAEQARATEDKTARLRALRMEREAAVVPEAPKPARKTVKRAARR</sequence>
<evidence type="ECO:0000313" key="3">
    <source>
        <dbReference type="Proteomes" id="UP000432089"/>
    </source>
</evidence>
<dbReference type="Proteomes" id="UP000432089">
    <property type="component" value="Unassembled WGS sequence"/>
</dbReference>
<organism evidence="2 3">
    <name type="scientific">Plantimonas leprariae</name>
    <dbReference type="NCBI Taxonomy" id="2615207"/>
    <lineage>
        <taxon>Bacteria</taxon>
        <taxon>Pseudomonadati</taxon>
        <taxon>Pseudomonadota</taxon>
        <taxon>Alphaproteobacteria</taxon>
        <taxon>Hyphomicrobiales</taxon>
        <taxon>Aurantimonadaceae</taxon>
        <taxon>Plantimonas</taxon>
    </lineage>
</organism>
<evidence type="ECO:0000313" key="2">
    <source>
        <dbReference type="EMBL" id="KAB0677008.1"/>
    </source>
</evidence>
<feature type="region of interest" description="Disordered" evidence="1">
    <location>
        <begin position="1"/>
        <end position="23"/>
    </location>
</feature>
<protein>
    <submittedName>
        <fullName evidence="2">Uncharacterized protein</fullName>
    </submittedName>
</protein>
<dbReference type="RefSeq" id="WP_150972578.1">
    <property type="nucleotide sequence ID" value="NZ_VZDO01000019.1"/>
</dbReference>